<evidence type="ECO:0000256" key="7">
    <source>
        <dbReference type="ARBA" id="ARBA00023288"/>
    </source>
</evidence>
<evidence type="ECO:0000259" key="9">
    <source>
        <dbReference type="Pfam" id="PF25198"/>
    </source>
</evidence>
<dbReference type="Pfam" id="PF05504">
    <property type="entry name" value="Spore_GerAC"/>
    <property type="match status" value="1"/>
</dbReference>
<dbReference type="Proteomes" id="UP000256869">
    <property type="component" value="Unassembled WGS sequence"/>
</dbReference>
<keyword evidence="5" id="KW-0472">Membrane</keyword>
<evidence type="ECO:0000256" key="5">
    <source>
        <dbReference type="ARBA" id="ARBA00023136"/>
    </source>
</evidence>
<evidence type="ECO:0000256" key="3">
    <source>
        <dbReference type="ARBA" id="ARBA00022544"/>
    </source>
</evidence>
<dbReference type="InterPro" id="IPR046953">
    <property type="entry name" value="Spore_GerAC-like_C"/>
</dbReference>
<keyword evidence="11" id="KW-1185">Reference proteome</keyword>
<evidence type="ECO:0000313" key="10">
    <source>
        <dbReference type="EMBL" id="RED59335.1"/>
    </source>
</evidence>
<dbReference type="InterPro" id="IPR008844">
    <property type="entry name" value="Spore_GerAC-like"/>
</dbReference>
<dbReference type="PANTHER" id="PTHR35789">
    <property type="entry name" value="SPORE GERMINATION PROTEIN B3"/>
    <property type="match status" value="1"/>
</dbReference>
<comment type="caution">
    <text evidence="10">The sequence shown here is derived from an EMBL/GenBank/DDBJ whole genome shotgun (WGS) entry which is preliminary data.</text>
</comment>
<evidence type="ECO:0000313" key="11">
    <source>
        <dbReference type="Proteomes" id="UP000256869"/>
    </source>
</evidence>
<feature type="domain" description="Spore germination GerAC-like C-terminal" evidence="8">
    <location>
        <begin position="165"/>
        <end position="326"/>
    </location>
</feature>
<evidence type="ECO:0000256" key="4">
    <source>
        <dbReference type="ARBA" id="ARBA00022729"/>
    </source>
</evidence>
<evidence type="ECO:0000256" key="6">
    <source>
        <dbReference type="ARBA" id="ARBA00023139"/>
    </source>
</evidence>
<keyword evidence="7" id="KW-0449">Lipoprotein</keyword>
<dbReference type="AlphaFoldDB" id="A0A3D9ICF6"/>
<keyword evidence="6" id="KW-0564">Palmitate</keyword>
<dbReference type="InterPro" id="IPR057336">
    <property type="entry name" value="GerAC_N"/>
</dbReference>
<comment type="subcellular location">
    <subcellularLocation>
        <location evidence="1">Membrane</location>
        <topology evidence="1">Lipid-anchor</topology>
    </subcellularLocation>
</comment>
<dbReference type="GO" id="GO:0009847">
    <property type="term" value="P:spore germination"/>
    <property type="evidence" value="ECO:0007669"/>
    <property type="project" value="InterPro"/>
</dbReference>
<feature type="domain" description="Spore germination protein N-terminal" evidence="9">
    <location>
        <begin position="1"/>
        <end position="155"/>
    </location>
</feature>
<keyword evidence="4" id="KW-0732">Signal</keyword>
<dbReference type="InterPro" id="IPR038501">
    <property type="entry name" value="Spore_GerAC_C_sf"/>
</dbReference>
<comment type="similarity">
    <text evidence="2">Belongs to the GerABKC lipoprotein family.</text>
</comment>
<dbReference type="EMBL" id="QRDY01000007">
    <property type="protein sequence ID" value="RED59335.1"/>
    <property type="molecule type" value="Genomic_DNA"/>
</dbReference>
<name>A0A3D9ICF6_9BACL</name>
<evidence type="ECO:0000256" key="2">
    <source>
        <dbReference type="ARBA" id="ARBA00007886"/>
    </source>
</evidence>
<gene>
    <name evidence="10" type="ORF">DFP95_107174</name>
</gene>
<evidence type="ECO:0000259" key="8">
    <source>
        <dbReference type="Pfam" id="PF05504"/>
    </source>
</evidence>
<evidence type="ECO:0000256" key="1">
    <source>
        <dbReference type="ARBA" id="ARBA00004635"/>
    </source>
</evidence>
<dbReference type="GO" id="GO:0016020">
    <property type="term" value="C:membrane"/>
    <property type="evidence" value="ECO:0007669"/>
    <property type="project" value="UniProtKB-SubCell"/>
</dbReference>
<dbReference type="PANTHER" id="PTHR35789:SF1">
    <property type="entry name" value="SPORE GERMINATION PROTEIN B3"/>
    <property type="match status" value="1"/>
</dbReference>
<accession>A0A3D9ICF6</accession>
<proteinExistence type="inferred from homology"/>
<sequence length="329" mass="38438">MVLTASYDLNDNKIENNVLIGEYTEQDKTNIIFRKTTSNNNYEIITHLNTQMNKPIAYGQMRMILFGQAFARKGIGDVINILSRDAEISSHLQLAVSSDKPEDIMRATIETHDPLYLMRMIEQNYINENLPNVNLHTHVFNYYGQGQDIYIPTFKLTPNESVEIDGIALFKKDKDVHHLSIDECIWLKLLLQNAKSGTFAMTKEHNENILIHIDSSKNKMKLIQSNPQLIIQDRLKINASIKNISEEIPIRKKQQLDELEKELEEYVRNNIEKLTKKLQSLKVDPVGFGRFTRSRDRKWNENEFYRQYDKQFTFNLDVEIKLNQIGTED</sequence>
<organism evidence="10 11">
    <name type="scientific">Cohnella lupini</name>
    <dbReference type="NCBI Taxonomy" id="1294267"/>
    <lineage>
        <taxon>Bacteria</taxon>
        <taxon>Bacillati</taxon>
        <taxon>Bacillota</taxon>
        <taxon>Bacilli</taxon>
        <taxon>Bacillales</taxon>
        <taxon>Paenibacillaceae</taxon>
        <taxon>Cohnella</taxon>
    </lineage>
</organism>
<keyword evidence="3" id="KW-0309">Germination</keyword>
<dbReference type="NCBIfam" id="TIGR02887">
    <property type="entry name" value="spore_ger_x_C"/>
    <property type="match status" value="1"/>
</dbReference>
<dbReference type="Gene3D" id="3.30.300.210">
    <property type="entry name" value="Nutrient germinant receptor protein C, domain 3"/>
    <property type="match status" value="1"/>
</dbReference>
<protein>
    <submittedName>
        <fullName evidence="10">Ger(X)C family germination protein</fullName>
    </submittedName>
</protein>
<reference evidence="10 11" key="1">
    <citation type="submission" date="2018-07" db="EMBL/GenBank/DDBJ databases">
        <title>Genomic Encyclopedia of Type Strains, Phase III (KMG-III): the genomes of soil and plant-associated and newly described type strains.</title>
        <authorList>
            <person name="Whitman W."/>
        </authorList>
    </citation>
    <scope>NUCLEOTIDE SEQUENCE [LARGE SCALE GENOMIC DNA]</scope>
    <source>
        <strain evidence="10 11">CECT 8236</strain>
    </source>
</reference>
<dbReference type="Pfam" id="PF25198">
    <property type="entry name" value="Spore_GerAC_N"/>
    <property type="match status" value="1"/>
</dbReference>